<proteinExistence type="predicted"/>
<evidence type="ECO:0000313" key="1">
    <source>
        <dbReference type="EMBL" id="TWU43971.1"/>
    </source>
</evidence>
<evidence type="ECO:0000313" key="2">
    <source>
        <dbReference type="Proteomes" id="UP000315471"/>
    </source>
</evidence>
<name>A0A5C6E8G3_9BACT</name>
<gene>
    <name evidence="1" type="ORF">Q31b_15050</name>
</gene>
<dbReference type="AlphaFoldDB" id="A0A5C6E8G3"/>
<reference evidence="1 2" key="1">
    <citation type="submission" date="2019-02" db="EMBL/GenBank/DDBJ databases">
        <title>Deep-cultivation of Planctomycetes and their phenomic and genomic characterization uncovers novel biology.</title>
        <authorList>
            <person name="Wiegand S."/>
            <person name="Jogler M."/>
            <person name="Boedeker C."/>
            <person name="Pinto D."/>
            <person name="Vollmers J."/>
            <person name="Rivas-Marin E."/>
            <person name="Kohn T."/>
            <person name="Peeters S.H."/>
            <person name="Heuer A."/>
            <person name="Rast P."/>
            <person name="Oberbeckmann S."/>
            <person name="Bunk B."/>
            <person name="Jeske O."/>
            <person name="Meyerdierks A."/>
            <person name="Storesund J.E."/>
            <person name="Kallscheuer N."/>
            <person name="Luecker S."/>
            <person name="Lage O.M."/>
            <person name="Pohl T."/>
            <person name="Merkel B.J."/>
            <person name="Hornburger P."/>
            <person name="Mueller R.-W."/>
            <person name="Bruemmer F."/>
            <person name="Labrenz M."/>
            <person name="Spormann A.M."/>
            <person name="Op Den Camp H."/>
            <person name="Overmann J."/>
            <person name="Amann R."/>
            <person name="Jetten M.S.M."/>
            <person name="Mascher T."/>
            <person name="Medema M.H."/>
            <person name="Devos D.P."/>
            <person name="Kaster A.-K."/>
            <person name="Ovreas L."/>
            <person name="Rohde M."/>
            <person name="Galperin M.Y."/>
            <person name="Jogler C."/>
        </authorList>
    </citation>
    <scope>NUCLEOTIDE SEQUENCE [LARGE SCALE GENOMIC DNA]</scope>
    <source>
        <strain evidence="1 2">Q31b</strain>
    </source>
</reference>
<dbReference type="Proteomes" id="UP000315471">
    <property type="component" value="Unassembled WGS sequence"/>
</dbReference>
<accession>A0A5C6E8G3</accession>
<protein>
    <submittedName>
        <fullName evidence="1">Uncharacterized protein</fullName>
    </submittedName>
</protein>
<organism evidence="1 2">
    <name type="scientific">Novipirellula aureliae</name>
    <dbReference type="NCBI Taxonomy" id="2527966"/>
    <lineage>
        <taxon>Bacteria</taxon>
        <taxon>Pseudomonadati</taxon>
        <taxon>Planctomycetota</taxon>
        <taxon>Planctomycetia</taxon>
        <taxon>Pirellulales</taxon>
        <taxon>Pirellulaceae</taxon>
        <taxon>Novipirellula</taxon>
    </lineage>
</organism>
<dbReference type="EMBL" id="SJPY01000002">
    <property type="protein sequence ID" value="TWU43971.1"/>
    <property type="molecule type" value="Genomic_DNA"/>
</dbReference>
<keyword evidence="2" id="KW-1185">Reference proteome</keyword>
<sequence length="269" mass="30482">MLQSLTEQGIALTAEVTVKLDKPEIMDRSDPGQRDRIAQRYDWKRFTRDSVTAPISIDLDYLYDDSNKRIGHSIRFQFVIHESLERLRDRDWMSSVFTGRNDNDPKREANPSSDEAFVQLTTAQLLDRGIRMSPDVHFGFATVPLMNRVLLRGVVASQTTHADSSVISSWRLLDSIDSSDRYAARWSPLDRDSLGNQIEGNALPYRGAGGYILVQSLGSIDESLADACLVSVNIVLHEPPVWFGSSNFLRSKFPLVIQETVRKLRRKLD</sequence>
<comment type="caution">
    <text evidence="1">The sequence shown here is derived from an EMBL/GenBank/DDBJ whole genome shotgun (WGS) entry which is preliminary data.</text>
</comment>